<dbReference type="OrthoDB" id="4557246at2"/>
<protein>
    <submittedName>
        <fullName evidence="3">Uncharacterized protein</fullName>
    </submittedName>
</protein>
<feature type="transmembrane region" description="Helical" evidence="2">
    <location>
        <begin position="6"/>
        <end position="28"/>
    </location>
</feature>
<name>A0A5R8P7B6_9NOCA</name>
<organism evidence="3 4">
    <name type="scientific">Nocardia cyriacigeorgica</name>
    <dbReference type="NCBI Taxonomy" id="135487"/>
    <lineage>
        <taxon>Bacteria</taxon>
        <taxon>Bacillati</taxon>
        <taxon>Actinomycetota</taxon>
        <taxon>Actinomycetes</taxon>
        <taxon>Mycobacteriales</taxon>
        <taxon>Nocardiaceae</taxon>
        <taxon>Nocardia</taxon>
    </lineage>
</organism>
<gene>
    <name evidence="3" type="ORF">FEK35_25115</name>
</gene>
<keyword evidence="2" id="KW-0812">Transmembrane</keyword>
<dbReference type="EMBL" id="VBUU01000034">
    <property type="protein sequence ID" value="TLF98861.1"/>
    <property type="molecule type" value="Genomic_DNA"/>
</dbReference>
<feature type="region of interest" description="Disordered" evidence="1">
    <location>
        <begin position="35"/>
        <end position="55"/>
    </location>
</feature>
<dbReference type="Proteomes" id="UP000308349">
    <property type="component" value="Unassembled WGS sequence"/>
</dbReference>
<comment type="caution">
    <text evidence="3">The sequence shown here is derived from an EMBL/GenBank/DDBJ whole genome shotgun (WGS) entry which is preliminary data.</text>
</comment>
<sequence>MDSWHVMSSVVSVLVGCAIAVVIIGCLWPGDAPQRVPSARRTPPHRNRRPRHGSGVLVPLETGYPASWTAWTCDLPRAPLTLADAHQAMRHHREHDCARKRAAFATLIAAGRMTPDSSRRYRWAEPW</sequence>
<keyword evidence="2" id="KW-1133">Transmembrane helix</keyword>
<keyword evidence="2" id="KW-0472">Membrane</keyword>
<evidence type="ECO:0000256" key="1">
    <source>
        <dbReference type="SAM" id="MobiDB-lite"/>
    </source>
</evidence>
<proteinExistence type="predicted"/>
<dbReference type="AlphaFoldDB" id="A0A5R8P7B6"/>
<evidence type="ECO:0000256" key="2">
    <source>
        <dbReference type="SAM" id="Phobius"/>
    </source>
</evidence>
<reference evidence="3 4" key="1">
    <citation type="submission" date="2019-05" db="EMBL/GenBank/DDBJ databases">
        <title>Genomes sequences of two Nocardia cyriacigeorgica environmental isolates, type strains Nocardia asteroides ATCC 19247 and Nocardia cyriacigeorgica DSM 44484.</title>
        <authorList>
            <person name="Vautrin F."/>
            <person name="Bergeron E."/>
            <person name="Dubost A."/>
            <person name="Abrouk D."/>
            <person name="Rodriguez Nava V."/>
            <person name="Pujic P."/>
        </authorList>
    </citation>
    <scope>NUCLEOTIDE SEQUENCE [LARGE SCALE GENOMIC DNA]</scope>
    <source>
        <strain evidence="3 4">EML 1456</strain>
    </source>
</reference>
<accession>A0A5R8P7B6</accession>
<feature type="compositionally biased region" description="Basic residues" evidence="1">
    <location>
        <begin position="42"/>
        <end position="52"/>
    </location>
</feature>
<evidence type="ECO:0000313" key="3">
    <source>
        <dbReference type="EMBL" id="TLF98861.1"/>
    </source>
</evidence>
<dbReference type="RefSeq" id="WP_138458320.1">
    <property type="nucleotide sequence ID" value="NZ_VBUU01000034.1"/>
</dbReference>
<evidence type="ECO:0000313" key="4">
    <source>
        <dbReference type="Proteomes" id="UP000308349"/>
    </source>
</evidence>